<dbReference type="AlphaFoldDB" id="A0A316V8A7"/>
<evidence type="ECO:0000256" key="1">
    <source>
        <dbReference type="ARBA" id="ARBA00022694"/>
    </source>
</evidence>
<dbReference type="PANTHER" id="PTHR11079:SF156">
    <property type="entry name" value="INACTIVE TRNA-SPECIFIC ADENOSINE DEAMINASE-LIKE PROTEIN 3-RELATED"/>
    <property type="match status" value="1"/>
</dbReference>
<dbReference type="OrthoDB" id="3180714at2759"/>
<dbReference type="GO" id="GO:0005737">
    <property type="term" value="C:cytoplasm"/>
    <property type="evidence" value="ECO:0007669"/>
    <property type="project" value="TreeGrafter"/>
</dbReference>
<evidence type="ECO:0000256" key="3">
    <source>
        <dbReference type="SAM" id="MobiDB-lite"/>
    </source>
</evidence>
<protein>
    <submittedName>
        <fullName evidence="4">Uncharacterized protein</fullName>
    </submittedName>
</protein>
<dbReference type="SUPFAM" id="SSF53927">
    <property type="entry name" value="Cytidine deaminase-like"/>
    <property type="match status" value="1"/>
</dbReference>
<sequence length="548" mass="60145">MQIDQVPKASTSKLPKVSIYKMPESKHEPVGPEGAPLWRITAASDPNTTPLELMHVWAVEIDPRKSKNYMQFSRSVARRLKAAEQGGDANERSASSSRSKKNNGTPSAHTNGHSQNGNGQRKDGRDGDDEDEGEGSDQSDSSASGTSGMEDVDESLRHLRLFQRTGENGELFGLVCRVADLPSYDDVLSLLKPVDVTFDGTEPKPFQVEVPNGPAPSRNRLPEWKKFWPVSVKYGRVLNSVVVPSLSGQLQAPSCSASPGVVDRALDAQLWTPIAKEWAIRNFRKCLRTAWQAEKNGDVPIGVHVTSTYPEGGKIVSGVGEGQKSIEVHGWDTRRSERNPIKHAVTNAIREVAKVRSERDWERLLLLNAKVANLYRDPHANPDEHRLAMQKAEAAVAASMGTSTGPPSPSSSNGGTPKGLLNGQDYLLNNLSLFITHEPCVHCCMALVHSRVRAIYFIQPSPYAGGCCGSGMESSRQCKFAQDGGPYAVQEQQGLNHRFDVWRWVGNDDDLRKTEYDIPINDPTLQDDIDPNCPNEGSIRLDHFALDA</sequence>
<feature type="region of interest" description="Disordered" evidence="3">
    <location>
        <begin position="1"/>
        <end position="33"/>
    </location>
</feature>
<dbReference type="Gene3D" id="3.40.140.10">
    <property type="entry name" value="Cytidine Deaminase, domain 2"/>
    <property type="match status" value="1"/>
</dbReference>
<dbReference type="InterPro" id="IPR016193">
    <property type="entry name" value="Cytidine_deaminase-like"/>
</dbReference>
<dbReference type="EMBL" id="KZ819604">
    <property type="protein sequence ID" value="PWN33819.1"/>
    <property type="molecule type" value="Genomic_DNA"/>
</dbReference>
<dbReference type="STRING" id="1280837.A0A316V8A7"/>
<gene>
    <name evidence="4" type="ORF">FA14DRAFT_161488</name>
</gene>
<dbReference type="Proteomes" id="UP000245771">
    <property type="component" value="Unassembled WGS sequence"/>
</dbReference>
<name>A0A316V8A7_9BASI</name>
<organism evidence="4 5">
    <name type="scientific">Meira miltonrushii</name>
    <dbReference type="NCBI Taxonomy" id="1280837"/>
    <lineage>
        <taxon>Eukaryota</taxon>
        <taxon>Fungi</taxon>
        <taxon>Dikarya</taxon>
        <taxon>Basidiomycota</taxon>
        <taxon>Ustilaginomycotina</taxon>
        <taxon>Exobasidiomycetes</taxon>
        <taxon>Exobasidiales</taxon>
        <taxon>Brachybasidiaceae</taxon>
        <taxon>Meira</taxon>
    </lineage>
</organism>
<feature type="compositionally biased region" description="Low complexity" evidence="3">
    <location>
        <begin position="138"/>
        <end position="148"/>
    </location>
</feature>
<proteinExistence type="inferred from homology"/>
<dbReference type="GO" id="GO:0052717">
    <property type="term" value="F:tRNA-specific adenosine-34 deaminase activity"/>
    <property type="evidence" value="ECO:0007669"/>
    <property type="project" value="TreeGrafter"/>
</dbReference>
<dbReference type="RefSeq" id="XP_025354121.1">
    <property type="nucleotide sequence ID" value="XM_025499140.1"/>
</dbReference>
<evidence type="ECO:0000313" key="5">
    <source>
        <dbReference type="Proteomes" id="UP000245771"/>
    </source>
</evidence>
<evidence type="ECO:0000256" key="2">
    <source>
        <dbReference type="ARBA" id="ARBA00038160"/>
    </source>
</evidence>
<dbReference type="GeneID" id="37020921"/>
<evidence type="ECO:0000313" key="4">
    <source>
        <dbReference type="EMBL" id="PWN33819.1"/>
    </source>
</evidence>
<feature type="region of interest" description="Disordered" evidence="3">
    <location>
        <begin position="81"/>
        <end position="151"/>
    </location>
</feature>
<dbReference type="GO" id="GO:0008033">
    <property type="term" value="P:tRNA processing"/>
    <property type="evidence" value="ECO:0007669"/>
    <property type="project" value="UniProtKB-KW"/>
</dbReference>
<feature type="compositionally biased region" description="Acidic residues" evidence="3">
    <location>
        <begin position="126"/>
        <end position="137"/>
    </location>
</feature>
<accession>A0A316V8A7</accession>
<keyword evidence="5" id="KW-1185">Reference proteome</keyword>
<keyword evidence="1" id="KW-0819">tRNA processing</keyword>
<feature type="compositionally biased region" description="Polar residues" evidence="3">
    <location>
        <begin position="103"/>
        <end position="119"/>
    </location>
</feature>
<feature type="compositionally biased region" description="Low complexity" evidence="3">
    <location>
        <begin position="401"/>
        <end position="415"/>
    </location>
</feature>
<dbReference type="InParanoid" id="A0A316V8A7"/>
<reference evidence="4 5" key="1">
    <citation type="journal article" date="2018" name="Mol. Biol. Evol.">
        <title>Broad Genomic Sampling Reveals a Smut Pathogenic Ancestry of the Fungal Clade Ustilaginomycotina.</title>
        <authorList>
            <person name="Kijpornyongpan T."/>
            <person name="Mondo S.J."/>
            <person name="Barry K."/>
            <person name="Sandor L."/>
            <person name="Lee J."/>
            <person name="Lipzen A."/>
            <person name="Pangilinan J."/>
            <person name="LaButti K."/>
            <person name="Hainaut M."/>
            <person name="Henrissat B."/>
            <person name="Grigoriev I.V."/>
            <person name="Spatafora J.W."/>
            <person name="Aime M.C."/>
        </authorList>
    </citation>
    <scope>NUCLEOTIDE SEQUENCE [LARGE SCALE GENOMIC DNA]</scope>
    <source>
        <strain evidence="4 5">MCA 3882</strain>
    </source>
</reference>
<comment type="similarity">
    <text evidence="2">Belongs to the cytidine and deoxycytidylate deaminase family. ADAT3 subfamily.</text>
</comment>
<dbReference type="GO" id="GO:0005634">
    <property type="term" value="C:nucleus"/>
    <property type="evidence" value="ECO:0007669"/>
    <property type="project" value="TreeGrafter"/>
</dbReference>
<feature type="region of interest" description="Disordered" evidence="3">
    <location>
        <begin position="393"/>
        <end position="418"/>
    </location>
</feature>
<dbReference type="PANTHER" id="PTHR11079">
    <property type="entry name" value="CYTOSINE DEAMINASE FAMILY MEMBER"/>
    <property type="match status" value="1"/>
</dbReference>